<gene>
    <name evidence="2" type="ORF">NCTC10485_03280</name>
</gene>
<name>A0A3S4T230_MYCCI</name>
<protein>
    <submittedName>
        <fullName evidence="2">Uncharacterized protein</fullName>
    </submittedName>
</protein>
<evidence type="ECO:0000313" key="3">
    <source>
        <dbReference type="Proteomes" id="UP000282551"/>
    </source>
</evidence>
<organism evidence="2 3">
    <name type="scientific">Mycolicibacterium chitae</name>
    <name type="common">Mycobacterium chitae</name>
    <dbReference type="NCBI Taxonomy" id="1792"/>
    <lineage>
        <taxon>Bacteria</taxon>
        <taxon>Bacillati</taxon>
        <taxon>Actinomycetota</taxon>
        <taxon>Actinomycetes</taxon>
        <taxon>Mycobacteriales</taxon>
        <taxon>Mycobacteriaceae</taxon>
        <taxon>Mycolicibacterium</taxon>
    </lineage>
</organism>
<proteinExistence type="predicted"/>
<dbReference type="EMBL" id="LR134355">
    <property type="protein sequence ID" value="VEG48976.1"/>
    <property type="molecule type" value="Genomic_DNA"/>
</dbReference>
<feature type="region of interest" description="Disordered" evidence="1">
    <location>
        <begin position="41"/>
        <end position="60"/>
    </location>
</feature>
<sequence length="60" mass="6575">MSRAVSRQTPTRQPVELKDLTLLVTVPGDPQAVRTFTDAQSDDAKSYATETGGMLTRLPR</sequence>
<dbReference type="OrthoDB" id="4735328at2"/>
<dbReference type="AlphaFoldDB" id="A0A3S4T230"/>
<reference evidence="2 3" key="1">
    <citation type="submission" date="2018-12" db="EMBL/GenBank/DDBJ databases">
        <authorList>
            <consortium name="Pathogen Informatics"/>
        </authorList>
    </citation>
    <scope>NUCLEOTIDE SEQUENCE [LARGE SCALE GENOMIC DNA]</scope>
    <source>
        <strain evidence="2 3">NCTC10485</strain>
    </source>
</reference>
<accession>A0A3S4T230</accession>
<evidence type="ECO:0000256" key="1">
    <source>
        <dbReference type="SAM" id="MobiDB-lite"/>
    </source>
</evidence>
<keyword evidence="3" id="KW-1185">Reference proteome</keyword>
<dbReference type="Proteomes" id="UP000282551">
    <property type="component" value="Chromosome"/>
</dbReference>
<evidence type="ECO:0000313" key="2">
    <source>
        <dbReference type="EMBL" id="VEG48976.1"/>
    </source>
</evidence>